<dbReference type="CDD" id="cd18774">
    <property type="entry name" value="PDC2_HK_sensor"/>
    <property type="match status" value="1"/>
</dbReference>
<dbReference type="Gene3D" id="1.10.287.130">
    <property type="match status" value="1"/>
</dbReference>
<dbReference type="InterPro" id="IPR033479">
    <property type="entry name" value="dCache_1"/>
</dbReference>
<evidence type="ECO:0000256" key="8">
    <source>
        <dbReference type="ARBA" id="ARBA00022741"/>
    </source>
</evidence>
<evidence type="ECO:0000256" key="9">
    <source>
        <dbReference type="ARBA" id="ARBA00022777"/>
    </source>
</evidence>
<dbReference type="SUPFAM" id="SSF55785">
    <property type="entry name" value="PYP-like sensor domain (PAS domain)"/>
    <property type="match status" value="1"/>
</dbReference>
<evidence type="ECO:0000256" key="14">
    <source>
        <dbReference type="SAM" id="Phobius"/>
    </source>
</evidence>
<keyword evidence="8" id="KW-0547">Nucleotide-binding</keyword>
<keyword evidence="5" id="KW-0597">Phosphoprotein</keyword>
<dbReference type="GO" id="GO:0000156">
    <property type="term" value="F:phosphorelay response regulator activity"/>
    <property type="evidence" value="ECO:0007669"/>
    <property type="project" value="TreeGrafter"/>
</dbReference>
<dbReference type="InterPro" id="IPR003594">
    <property type="entry name" value="HATPase_dom"/>
</dbReference>
<dbReference type="PANTHER" id="PTHR42878">
    <property type="entry name" value="TWO-COMPONENT HISTIDINE KINASE"/>
    <property type="match status" value="1"/>
</dbReference>
<comment type="subcellular location">
    <subcellularLocation>
        <location evidence="2">Cell inner membrane</location>
        <topology evidence="2">Multi-pass membrane protein</topology>
    </subcellularLocation>
</comment>
<dbReference type="PRINTS" id="PR00344">
    <property type="entry name" value="BCTRLSENSOR"/>
</dbReference>
<dbReference type="SMART" id="SM00091">
    <property type="entry name" value="PAS"/>
    <property type="match status" value="1"/>
</dbReference>
<keyword evidence="13 14" id="KW-0472">Membrane</keyword>
<evidence type="ECO:0000256" key="3">
    <source>
        <dbReference type="ARBA" id="ARBA00012438"/>
    </source>
</evidence>
<keyword evidence="7 14" id="KW-0812">Transmembrane</keyword>
<dbReference type="FunFam" id="1.10.287.130:FF:000001">
    <property type="entry name" value="Two-component sensor histidine kinase"/>
    <property type="match status" value="1"/>
</dbReference>
<keyword evidence="9 18" id="KW-0418">Kinase</keyword>
<comment type="catalytic activity">
    <reaction evidence="1">
        <text>ATP + protein L-histidine = ADP + protein N-phospho-L-histidine.</text>
        <dbReference type="EC" id="2.7.13.3"/>
    </reaction>
</comment>
<evidence type="ECO:0000256" key="5">
    <source>
        <dbReference type="ARBA" id="ARBA00022553"/>
    </source>
</evidence>
<dbReference type="GO" id="GO:0030295">
    <property type="term" value="F:protein kinase activator activity"/>
    <property type="evidence" value="ECO:0007669"/>
    <property type="project" value="TreeGrafter"/>
</dbReference>
<evidence type="ECO:0000259" key="16">
    <source>
        <dbReference type="PROSITE" id="PS50112"/>
    </source>
</evidence>
<protein>
    <recommendedName>
        <fullName evidence="3">histidine kinase</fullName>
        <ecNumber evidence="3">2.7.13.3</ecNumber>
    </recommendedName>
</protein>
<dbReference type="InterPro" id="IPR000014">
    <property type="entry name" value="PAS"/>
</dbReference>
<keyword evidence="19" id="KW-1185">Reference proteome</keyword>
<dbReference type="Pfam" id="PF02518">
    <property type="entry name" value="HATPase_c"/>
    <property type="match status" value="1"/>
</dbReference>
<dbReference type="GO" id="GO:0007234">
    <property type="term" value="P:osmosensory signaling via phosphorelay pathway"/>
    <property type="evidence" value="ECO:0007669"/>
    <property type="project" value="TreeGrafter"/>
</dbReference>
<dbReference type="PROSITE" id="PS50109">
    <property type="entry name" value="HIS_KIN"/>
    <property type="match status" value="1"/>
</dbReference>
<evidence type="ECO:0000313" key="18">
    <source>
        <dbReference type="EMBL" id="AWL07056.1"/>
    </source>
</evidence>
<dbReference type="SUPFAM" id="SSF55874">
    <property type="entry name" value="ATPase domain of HSP90 chaperone/DNA topoisomerase II/histidine kinase"/>
    <property type="match status" value="1"/>
</dbReference>
<dbReference type="CDD" id="cd00130">
    <property type="entry name" value="PAS"/>
    <property type="match status" value="1"/>
</dbReference>
<dbReference type="GO" id="GO:0006355">
    <property type="term" value="P:regulation of DNA-templated transcription"/>
    <property type="evidence" value="ECO:0007669"/>
    <property type="project" value="InterPro"/>
</dbReference>
<dbReference type="PROSITE" id="PS50112">
    <property type="entry name" value="PAS"/>
    <property type="match status" value="1"/>
</dbReference>
<dbReference type="Gene3D" id="6.10.340.10">
    <property type="match status" value="1"/>
</dbReference>
<evidence type="ECO:0000256" key="6">
    <source>
        <dbReference type="ARBA" id="ARBA00022679"/>
    </source>
</evidence>
<dbReference type="GO" id="GO:0005524">
    <property type="term" value="F:ATP binding"/>
    <property type="evidence" value="ECO:0007669"/>
    <property type="project" value="UniProtKB-KW"/>
</dbReference>
<dbReference type="KEGG" id="mtim:DIR46_23285"/>
<dbReference type="SMART" id="SM00388">
    <property type="entry name" value="HisKA"/>
    <property type="match status" value="1"/>
</dbReference>
<dbReference type="InterPro" id="IPR004358">
    <property type="entry name" value="Sig_transdc_His_kin-like_C"/>
</dbReference>
<evidence type="ECO:0000256" key="11">
    <source>
        <dbReference type="ARBA" id="ARBA00022989"/>
    </source>
</evidence>
<dbReference type="Pfam" id="PF00512">
    <property type="entry name" value="HisKA"/>
    <property type="match status" value="1"/>
</dbReference>
<dbReference type="Proteomes" id="UP000245820">
    <property type="component" value="Chromosome"/>
</dbReference>
<feature type="transmembrane region" description="Helical" evidence="14">
    <location>
        <begin position="20"/>
        <end position="41"/>
    </location>
</feature>
<evidence type="ECO:0000256" key="4">
    <source>
        <dbReference type="ARBA" id="ARBA00022475"/>
    </source>
</evidence>
<dbReference type="Gene3D" id="3.30.450.20">
    <property type="entry name" value="PAS domain"/>
    <property type="match status" value="2"/>
</dbReference>
<feature type="transmembrane region" description="Helical" evidence="14">
    <location>
        <begin position="308"/>
        <end position="331"/>
    </location>
</feature>
<dbReference type="FunFam" id="3.30.565.10:FF:000006">
    <property type="entry name" value="Sensor histidine kinase WalK"/>
    <property type="match status" value="1"/>
</dbReference>
<dbReference type="Pfam" id="PF00989">
    <property type="entry name" value="PAS"/>
    <property type="match status" value="1"/>
</dbReference>
<proteinExistence type="predicted"/>
<evidence type="ECO:0000256" key="10">
    <source>
        <dbReference type="ARBA" id="ARBA00022840"/>
    </source>
</evidence>
<dbReference type="InterPro" id="IPR005467">
    <property type="entry name" value="His_kinase_dom"/>
</dbReference>
<evidence type="ECO:0000259" key="17">
    <source>
        <dbReference type="PROSITE" id="PS50885"/>
    </source>
</evidence>
<dbReference type="InterPro" id="IPR035965">
    <property type="entry name" value="PAS-like_dom_sf"/>
</dbReference>
<dbReference type="InterPro" id="IPR050351">
    <property type="entry name" value="BphY/WalK/GraS-like"/>
</dbReference>
<dbReference type="SMART" id="SM00387">
    <property type="entry name" value="HATPase_c"/>
    <property type="match status" value="1"/>
</dbReference>
<dbReference type="InterPro" id="IPR003660">
    <property type="entry name" value="HAMP_dom"/>
</dbReference>
<keyword evidence="10" id="KW-0067">ATP-binding</keyword>
<dbReference type="AlphaFoldDB" id="A0A2S2DQF5"/>
<dbReference type="OrthoDB" id="9814866at2"/>
<dbReference type="EMBL" id="CP029343">
    <property type="protein sequence ID" value="AWL07056.1"/>
    <property type="molecule type" value="Genomic_DNA"/>
</dbReference>
<dbReference type="GO" id="GO:0005886">
    <property type="term" value="C:plasma membrane"/>
    <property type="evidence" value="ECO:0007669"/>
    <property type="project" value="UniProtKB-SubCell"/>
</dbReference>
<dbReference type="NCBIfam" id="TIGR00229">
    <property type="entry name" value="sensory_box"/>
    <property type="match status" value="1"/>
</dbReference>
<keyword evidence="11 14" id="KW-1133">Transmembrane helix</keyword>
<dbReference type="InterPro" id="IPR003661">
    <property type="entry name" value="HisK_dim/P_dom"/>
</dbReference>
<dbReference type="Pfam" id="PF02743">
    <property type="entry name" value="dCache_1"/>
    <property type="match status" value="1"/>
</dbReference>
<keyword evidence="12" id="KW-0902">Two-component regulatory system</keyword>
<reference evidence="18 19" key="1">
    <citation type="submission" date="2018-05" db="EMBL/GenBank/DDBJ databases">
        <title>Complete genome sequence of Massilia oculi sp. nov. CCUG 43427T (=DSM 26321T), the type strain of M. oculi, and comparison with genome sequences of other Massilia strains.</title>
        <authorList>
            <person name="Zhu B."/>
        </authorList>
    </citation>
    <scope>NUCLEOTIDE SEQUENCE [LARGE SCALE GENOMIC DNA]</scope>
    <source>
        <strain evidence="18 19">CCUG 43427</strain>
    </source>
</reference>
<accession>A0A2S2DQF5</accession>
<dbReference type="GO" id="GO:0000155">
    <property type="term" value="F:phosphorelay sensor kinase activity"/>
    <property type="evidence" value="ECO:0007669"/>
    <property type="project" value="InterPro"/>
</dbReference>
<dbReference type="SUPFAM" id="SSF47384">
    <property type="entry name" value="Homodimeric domain of signal transducing histidine kinase"/>
    <property type="match status" value="1"/>
</dbReference>
<dbReference type="CDD" id="cd00082">
    <property type="entry name" value="HisKA"/>
    <property type="match status" value="1"/>
</dbReference>
<organism evidence="18 19">
    <name type="scientific">Massilia oculi</name>
    <dbReference type="NCBI Taxonomy" id="945844"/>
    <lineage>
        <taxon>Bacteria</taxon>
        <taxon>Pseudomonadati</taxon>
        <taxon>Pseudomonadota</taxon>
        <taxon>Betaproteobacteria</taxon>
        <taxon>Burkholderiales</taxon>
        <taxon>Oxalobacteraceae</taxon>
        <taxon>Telluria group</taxon>
        <taxon>Massilia</taxon>
    </lineage>
</organism>
<feature type="domain" description="HAMP" evidence="17">
    <location>
        <begin position="329"/>
        <end position="382"/>
    </location>
</feature>
<dbReference type="InterPro" id="IPR036097">
    <property type="entry name" value="HisK_dim/P_sf"/>
</dbReference>
<evidence type="ECO:0000256" key="12">
    <source>
        <dbReference type="ARBA" id="ARBA00023012"/>
    </source>
</evidence>
<evidence type="ECO:0000256" key="2">
    <source>
        <dbReference type="ARBA" id="ARBA00004429"/>
    </source>
</evidence>
<dbReference type="PROSITE" id="PS50885">
    <property type="entry name" value="HAMP"/>
    <property type="match status" value="1"/>
</dbReference>
<dbReference type="SUPFAM" id="SSF158472">
    <property type="entry name" value="HAMP domain-like"/>
    <property type="match status" value="1"/>
</dbReference>
<dbReference type="Gene3D" id="3.30.565.10">
    <property type="entry name" value="Histidine kinase-like ATPase, C-terminal domain"/>
    <property type="match status" value="1"/>
</dbReference>
<dbReference type="Pfam" id="PF00672">
    <property type="entry name" value="HAMP"/>
    <property type="match status" value="1"/>
</dbReference>
<feature type="domain" description="PAS" evidence="16">
    <location>
        <begin position="412"/>
        <end position="466"/>
    </location>
</feature>
<evidence type="ECO:0000256" key="7">
    <source>
        <dbReference type="ARBA" id="ARBA00022692"/>
    </source>
</evidence>
<keyword evidence="4" id="KW-1003">Cell membrane</keyword>
<evidence type="ECO:0000256" key="1">
    <source>
        <dbReference type="ARBA" id="ARBA00000085"/>
    </source>
</evidence>
<evidence type="ECO:0000259" key="15">
    <source>
        <dbReference type="PROSITE" id="PS50109"/>
    </source>
</evidence>
<keyword evidence="6" id="KW-0808">Transferase</keyword>
<dbReference type="PANTHER" id="PTHR42878:SF7">
    <property type="entry name" value="SENSOR HISTIDINE KINASE GLRK"/>
    <property type="match status" value="1"/>
</dbReference>
<name>A0A2S2DQF5_9BURK</name>
<sequence>MPLPTVRNLPRVLVPRGLAGYMALATSVLCGVLTIILVALVQNQARDHVRESIGFGLGELARQAADKLDRGMYERYREVSLLARRIADLGPQATLESQRRLLDDAHRSYGYYSWMGIANLDGEVEVAARGLLEGANVAARPWFTNALAGIHIGDVHEALLLAKLLPSVNGEPQRFVDVAFPVEAPDGQTRAVLGAHLSWQWAHDVERSVIEPIQQGRQVDALIVDTKGLVLLGPPGLQGTTIDTASLRRARGERGIGYVLERWTDGKEYLVGYSQTGGYADYPGLGWTVLLRQESDNAHAPVHRLGRYALWTGVGLAVLFSIAGALVANWITHPIKNLQAYADRIRRGGAAPLVPDAHSYDEVRSLASALNTLLADLVRRGRELEELNRTLEQRVTDRTQELASALAIVQQNAQHINTIIETAHDAFIGMDLDGIVTDWNTQAERMFGWRRHEAIGRPLAELVLPQRYHDSLRRAIVEFRTTGHTSALNRRVERIVRTRQGEEFAIEMTAGIAGIGERSFFSIFLHDISLRKRVEQMKNELVATVSHELRTPLTSMRASLSLLKSGAAGPIDGEVEELVEIAHRHCERLVRLVSDMLDVEKIESGRLSGHPRPQPLMPIIEDALGAMRVQAQDAQVALRSACEAGLERLAAEVDRDRITQVLMNLLSNALKYSPPQGAVEVMLARSSRGLRVTVADRGPGIPPAFRARIFQRFSQADAGADRKTSSGLGLAISRQIMVEHGGDLWFEDREGGGACFHVELPLTAASQRALAA</sequence>
<dbReference type="InterPro" id="IPR013767">
    <property type="entry name" value="PAS_fold"/>
</dbReference>
<feature type="domain" description="Histidine kinase" evidence="15">
    <location>
        <begin position="544"/>
        <end position="764"/>
    </location>
</feature>
<dbReference type="EC" id="2.7.13.3" evidence="3"/>
<evidence type="ECO:0000313" key="19">
    <source>
        <dbReference type="Proteomes" id="UP000245820"/>
    </source>
</evidence>
<dbReference type="CDD" id="cd00075">
    <property type="entry name" value="HATPase"/>
    <property type="match status" value="1"/>
</dbReference>
<evidence type="ECO:0000256" key="13">
    <source>
        <dbReference type="ARBA" id="ARBA00023136"/>
    </source>
</evidence>
<gene>
    <name evidence="18" type="ORF">DIR46_23285</name>
</gene>
<dbReference type="InterPro" id="IPR036890">
    <property type="entry name" value="HATPase_C_sf"/>
</dbReference>